<evidence type="ECO:0000313" key="2">
    <source>
        <dbReference type="EMBL" id="KAL0285090.1"/>
    </source>
</evidence>
<organism evidence="2">
    <name type="scientific">Sesamum angustifolium</name>
    <dbReference type="NCBI Taxonomy" id="2727405"/>
    <lineage>
        <taxon>Eukaryota</taxon>
        <taxon>Viridiplantae</taxon>
        <taxon>Streptophyta</taxon>
        <taxon>Embryophyta</taxon>
        <taxon>Tracheophyta</taxon>
        <taxon>Spermatophyta</taxon>
        <taxon>Magnoliopsida</taxon>
        <taxon>eudicotyledons</taxon>
        <taxon>Gunneridae</taxon>
        <taxon>Pentapetalae</taxon>
        <taxon>asterids</taxon>
        <taxon>lamiids</taxon>
        <taxon>Lamiales</taxon>
        <taxon>Pedaliaceae</taxon>
        <taxon>Sesamum</taxon>
    </lineage>
</organism>
<evidence type="ECO:0000256" key="1">
    <source>
        <dbReference type="SAM" id="MobiDB-lite"/>
    </source>
</evidence>
<dbReference type="EMBL" id="JACGWK010001615">
    <property type="protein sequence ID" value="KAL0285090.1"/>
    <property type="molecule type" value="Genomic_DNA"/>
</dbReference>
<feature type="compositionally biased region" description="Basic and acidic residues" evidence="1">
    <location>
        <begin position="143"/>
        <end position="153"/>
    </location>
</feature>
<gene>
    <name evidence="2" type="ORF">Sangu_2794500</name>
</gene>
<reference evidence="2" key="1">
    <citation type="submission" date="2020-06" db="EMBL/GenBank/DDBJ databases">
        <authorList>
            <person name="Li T."/>
            <person name="Hu X."/>
            <person name="Zhang T."/>
            <person name="Song X."/>
            <person name="Zhang H."/>
            <person name="Dai N."/>
            <person name="Sheng W."/>
            <person name="Hou X."/>
            <person name="Wei L."/>
        </authorList>
    </citation>
    <scope>NUCLEOTIDE SEQUENCE</scope>
    <source>
        <strain evidence="2">G01</strain>
        <tissue evidence="2">Leaf</tissue>
    </source>
</reference>
<dbReference type="AlphaFoldDB" id="A0AAW2ISQ7"/>
<protein>
    <recommendedName>
        <fullName evidence="3">Gag/pol protein</fullName>
    </recommendedName>
</protein>
<reference evidence="2" key="2">
    <citation type="journal article" date="2024" name="Plant">
        <title>Genomic evolution and insights into agronomic trait innovations of Sesamum species.</title>
        <authorList>
            <person name="Miao H."/>
            <person name="Wang L."/>
            <person name="Qu L."/>
            <person name="Liu H."/>
            <person name="Sun Y."/>
            <person name="Le M."/>
            <person name="Wang Q."/>
            <person name="Wei S."/>
            <person name="Zheng Y."/>
            <person name="Lin W."/>
            <person name="Duan Y."/>
            <person name="Cao H."/>
            <person name="Xiong S."/>
            <person name="Wang X."/>
            <person name="Wei L."/>
            <person name="Li C."/>
            <person name="Ma Q."/>
            <person name="Ju M."/>
            <person name="Zhao R."/>
            <person name="Li G."/>
            <person name="Mu C."/>
            <person name="Tian Q."/>
            <person name="Mei H."/>
            <person name="Zhang T."/>
            <person name="Gao T."/>
            <person name="Zhang H."/>
        </authorList>
    </citation>
    <scope>NUCLEOTIDE SEQUENCE</scope>
    <source>
        <strain evidence="2">G01</strain>
    </source>
</reference>
<feature type="compositionally biased region" description="Low complexity" evidence="1">
    <location>
        <begin position="154"/>
        <end position="166"/>
    </location>
</feature>
<proteinExistence type="predicted"/>
<evidence type="ECO:0008006" key="3">
    <source>
        <dbReference type="Google" id="ProtNLM"/>
    </source>
</evidence>
<sequence length="197" mass="22446">MSNEIQKQYERYEDVWSIMHRMKELYGVPDRYIRYTVTKAFVSARMIEESSVREHGVMMLSHVEKLKDLQADFSKEEAYVDVILQSLPPSFDQFIINYNMNGLENNLHELINMLVQDEAMIEKSAPSVLVGEASTSKAKGKVAGREKRKKDETSSTAASTSSATVTPLGRVKERGRGFISQRFQMVFALLPKKGRCL</sequence>
<feature type="region of interest" description="Disordered" evidence="1">
    <location>
        <begin position="139"/>
        <end position="166"/>
    </location>
</feature>
<name>A0AAW2ISQ7_9LAMI</name>
<dbReference type="Pfam" id="PF14223">
    <property type="entry name" value="Retrotran_gag_2"/>
    <property type="match status" value="1"/>
</dbReference>
<accession>A0AAW2ISQ7</accession>
<comment type="caution">
    <text evidence="2">The sequence shown here is derived from an EMBL/GenBank/DDBJ whole genome shotgun (WGS) entry which is preliminary data.</text>
</comment>